<proteinExistence type="predicted"/>
<sequence length="132" mass="15109">MVGTHNNASRISTREVSAQRDPHGQIRRSFVFLSRCFFATAGERFVDAAFQSSNRATVQFPFVGNQRIPTAHEPPPTDDAAQRLDLRVPFAVRSFRSTTFDVRRFDPVHAALHTHRVVSRSRMYMTYTPSRK</sequence>
<organism evidence="2 3">
    <name type="scientific">Trachymyrmex septentrionalis</name>
    <dbReference type="NCBI Taxonomy" id="34720"/>
    <lineage>
        <taxon>Eukaryota</taxon>
        <taxon>Metazoa</taxon>
        <taxon>Ecdysozoa</taxon>
        <taxon>Arthropoda</taxon>
        <taxon>Hexapoda</taxon>
        <taxon>Insecta</taxon>
        <taxon>Pterygota</taxon>
        <taxon>Neoptera</taxon>
        <taxon>Endopterygota</taxon>
        <taxon>Hymenoptera</taxon>
        <taxon>Apocrita</taxon>
        <taxon>Aculeata</taxon>
        <taxon>Formicoidea</taxon>
        <taxon>Formicidae</taxon>
        <taxon>Myrmicinae</taxon>
        <taxon>Trachymyrmex</taxon>
    </lineage>
</organism>
<accession>A0A195EXY1</accession>
<dbReference type="AlphaFoldDB" id="A0A195EXY1"/>
<name>A0A195EXY1_9HYME</name>
<keyword evidence="3" id="KW-1185">Reference proteome</keyword>
<evidence type="ECO:0000256" key="1">
    <source>
        <dbReference type="SAM" id="MobiDB-lite"/>
    </source>
</evidence>
<feature type="region of interest" description="Disordered" evidence="1">
    <location>
        <begin position="1"/>
        <end position="20"/>
    </location>
</feature>
<dbReference type="EMBL" id="KQ981914">
    <property type="protein sequence ID" value="KYN33083.1"/>
    <property type="molecule type" value="Genomic_DNA"/>
</dbReference>
<evidence type="ECO:0000313" key="3">
    <source>
        <dbReference type="Proteomes" id="UP000078541"/>
    </source>
</evidence>
<reference evidence="2 3" key="1">
    <citation type="submission" date="2016-03" db="EMBL/GenBank/DDBJ databases">
        <title>Trachymyrmex septentrionalis WGS genome.</title>
        <authorList>
            <person name="Nygaard S."/>
            <person name="Hu H."/>
            <person name="Boomsma J."/>
            <person name="Zhang G."/>
        </authorList>
    </citation>
    <scope>NUCLEOTIDE SEQUENCE [LARGE SCALE GENOMIC DNA]</scope>
    <source>
        <strain evidence="2">Tsep2-gDNA-1</strain>
        <tissue evidence="2">Whole body</tissue>
    </source>
</reference>
<evidence type="ECO:0000313" key="2">
    <source>
        <dbReference type="EMBL" id="KYN33083.1"/>
    </source>
</evidence>
<feature type="compositionally biased region" description="Polar residues" evidence="1">
    <location>
        <begin position="1"/>
        <end position="16"/>
    </location>
</feature>
<protein>
    <submittedName>
        <fullName evidence="2">Uncharacterized protein</fullName>
    </submittedName>
</protein>
<gene>
    <name evidence="2" type="ORF">ALC56_12559</name>
</gene>
<dbReference type="Proteomes" id="UP000078541">
    <property type="component" value="Unassembled WGS sequence"/>
</dbReference>